<dbReference type="AlphaFoldDB" id="A0A8S2USA5"/>
<dbReference type="InterPro" id="IPR002591">
    <property type="entry name" value="Phosphodiest/P_Trfase"/>
</dbReference>
<comment type="caution">
    <text evidence="2">The sequence shown here is derived from an EMBL/GenBank/DDBJ whole genome shotgun (WGS) entry which is preliminary data.</text>
</comment>
<dbReference type="GO" id="GO:0016787">
    <property type="term" value="F:hydrolase activity"/>
    <property type="evidence" value="ECO:0007669"/>
    <property type="project" value="UniProtKB-ARBA"/>
</dbReference>
<dbReference type="Gene3D" id="3.40.720.10">
    <property type="entry name" value="Alkaline Phosphatase, subunit A"/>
    <property type="match status" value="1"/>
</dbReference>
<dbReference type="SUPFAM" id="SSF53649">
    <property type="entry name" value="Alkaline phosphatase-like"/>
    <property type="match status" value="1"/>
</dbReference>
<gene>
    <name evidence="2" type="ORF">SMN809_LOCUS28645</name>
</gene>
<keyword evidence="1" id="KW-1133">Transmembrane helix</keyword>
<dbReference type="InterPro" id="IPR017850">
    <property type="entry name" value="Alkaline_phosphatase_core_sf"/>
</dbReference>
<dbReference type="PANTHER" id="PTHR10151">
    <property type="entry name" value="ECTONUCLEOTIDE PYROPHOSPHATASE/PHOSPHODIESTERASE"/>
    <property type="match status" value="1"/>
</dbReference>
<reference evidence="2" key="1">
    <citation type="submission" date="2021-02" db="EMBL/GenBank/DDBJ databases">
        <authorList>
            <person name="Nowell W R."/>
        </authorList>
    </citation>
    <scope>NUCLEOTIDE SEQUENCE</scope>
</reference>
<evidence type="ECO:0000313" key="2">
    <source>
        <dbReference type="EMBL" id="CAF4359822.1"/>
    </source>
</evidence>
<evidence type="ECO:0000313" key="3">
    <source>
        <dbReference type="Proteomes" id="UP000676336"/>
    </source>
</evidence>
<evidence type="ECO:0000256" key="1">
    <source>
        <dbReference type="SAM" id="Phobius"/>
    </source>
</evidence>
<organism evidence="2 3">
    <name type="scientific">Rotaria magnacalcarata</name>
    <dbReference type="NCBI Taxonomy" id="392030"/>
    <lineage>
        <taxon>Eukaryota</taxon>
        <taxon>Metazoa</taxon>
        <taxon>Spiralia</taxon>
        <taxon>Gnathifera</taxon>
        <taxon>Rotifera</taxon>
        <taxon>Eurotatoria</taxon>
        <taxon>Bdelloidea</taxon>
        <taxon>Philodinida</taxon>
        <taxon>Philodinidae</taxon>
        <taxon>Rotaria</taxon>
    </lineage>
</organism>
<keyword evidence="1" id="KW-0472">Membrane</keyword>
<keyword evidence="1" id="KW-0812">Transmembrane</keyword>
<name>A0A8S2USA5_9BILA</name>
<protein>
    <submittedName>
        <fullName evidence="2">Uncharacterized protein</fullName>
    </submittedName>
</protein>
<proteinExistence type="predicted"/>
<accession>A0A8S2USA5</accession>
<dbReference type="EMBL" id="CAJOBI010048434">
    <property type="protein sequence ID" value="CAF4359822.1"/>
    <property type="molecule type" value="Genomic_DNA"/>
</dbReference>
<dbReference type="PANTHER" id="PTHR10151:SF120">
    <property type="entry name" value="BIS(5'-ADENOSYL)-TRIPHOSPHATASE"/>
    <property type="match status" value="1"/>
</dbReference>
<feature type="transmembrane region" description="Helical" evidence="1">
    <location>
        <begin position="140"/>
        <end position="157"/>
    </location>
</feature>
<dbReference type="Proteomes" id="UP000676336">
    <property type="component" value="Unassembled WGS sequence"/>
</dbReference>
<dbReference type="Pfam" id="PF01663">
    <property type="entry name" value="Phosphodiest"/>
    <property type="match status" value="1"/>
</dbReference>
<sequence>MEISKFEQVLNGLRLIPGVKAYKREEFPERFHYAKAVNRLGEIIVVPDSEGVYFSQATENVSVAKGNHGYDNILPSMQAIFMAKGPDFNRHIEIDSLKNVDIYHIACKILNLKPNPYAKAGSIDNLTNIFHLRANHCSQIFLNMSVVVLAWFLYFTMDI</sequence>